<dbReference type="PROSITE" id="PS00792">
    <property type="entry name" value="DHPS_1"/>
    <property type="match status" value="1"/>
</dbReference>
<organism evidence="14">
    <name type="scientific">Candidatus Improbicoccus pseudotrichonymphae</name>
    <dbReference type="NCBI Taxonomy" id="3033792"/>
    <lineage>
        <taxon>Bacteria</taxon>
        <taxon>Bacillati</taxon>
        <taxon>Bacillota</taxon>
        <taxon>Clostridia</taxon>
        <taxon>Candidatus Improbicoccus</taxon>
    </lineage>
</organism>
<dbReference type="InterPro" id="IPR011005">
    <property type="entry name" value="Dihydropteroate_synth-like_sf"/>
</dbReference>
<evidence type="ECO:0000256" key="8">
    <source>
        <dbReference type="ARBA" id="ARBA00022723"/>
    </source>
</evidence>
<dbReference type="Proteomes" id="UP001337580">
    <property type="component" value="Chromosome"/>
</dbReference>
<dbReference type="InterPro" id="IPR045031">
    <property type="entry name" value="DHP_synth-like"/>
</dbReference>
<evidence type="ECO:0000313" key="14">
    <source>
        <dbReference type="EMBL" id="BED91937.1"/>
    </source>
</evidence>
<keyword evidence="8 12" id="KW-0479">Metal-binding</keyword>
<gene>
    <name evidence="14" type="ORF">CfP315_0492</name>
</gene>
<keyword evidence="7 12" id="KW-0808">Transferase</keyword>
<dbReference type="InterPro" id="IPR000489">
    <property type="entry name" value="Pterin-binding_dom"/>
</dbReference>
<dbReference type="KEGG" id="ips:CfP315_0492"/>
<evidence type="ECO:0000256" key="2">
    <source>
        <dbReference type="ARBA" id="ARBA00001946"/>
    </source>
</evidence>
<protein>
    <recommendedName>
        <fullName evidence="6 12">Dihydropteroate synthase</fullName>
        <shortName evidence="12">DHPS</shortName>
        <ecNumber evidence="5 12">2.5.1.15</ecNumber>
    </recommendedName>
    <alternativeName>
        <fullName evidence="11 12">Dihydropteroate pyrophosphorylase</fullName>
    </alternativeName>
</protein>
<comment type="pathway">
    <text evidence="3 12">Cofactor biosynthesis; tetrahydrofolate biosynthesis; 7,8-dihydrofolate from 2-amino-4-hydroxy-6-hydroxymethyl-7,8-dihydropteridine diphosphate and 4-aminobenzoate: step 1/2.</text>
</comment>
<evidence type="ECO:0000259" key="13">
    <source>
        <dbReference type="PROSITE" id="PS50972"/>
    </source>
</evidence>
<comment type="similarity">
    <text evidence="4 12">Belongs to the DHPS family.</text>
</comment>
<evidence type="ECO:0000256" key="4">
    <source>
        <dbReference type="ARBA" id="ARBA00009503"/>
    </source>
</evidence>
<keyword evidence="10 12" id="KW-0289">Folate biosynthesis</keyword>
<dbReference type="Gene3D" id="3.20.20.20">
    <property type="entry name" value="Dihydropteroate synthase-like"/>
    <property type="match status" value="1"/>
</dbReference>
<dbReference type="PANTHER" id="PTHR20941:SF1">
    <property type="entry name" value="FOLIC ACID SYNTHESIS PROTEIN FOL1"/>
    <property type="match status" value="1"/>
</dbReference>
<evidence type="ECO:0000256" key="6">
    <source>
        <dbReference type="ARBA" id="ARBA00016919"/>
    </source>
</evidence>
<keyword evidence="9 12" id="KW-0460">Magnesium</keyword>
<dbReference type="GO" id="GO:0046872">
    <property type="term" value="F:metal ion binding"/>
    <property type="evidence" value="ECO:0007669"/>
    <property type="project" value="UniProtKB-KW"/>
</dbReference>
<dbReference type="EC" id="2.5.1.15" evidence="5 12"/>
<evidence type="ECO:0000256" key="5">
    <source>
        <dbReference type="ARBA" id="ARBA00012458"/>
    </source>
</evidence>
<proteinExistence type="inferred from homology"/>
<dbReference type="GO" id="GO:0004156">
    <property type="term" value="F:dihydropteroate synthase activity"/>
    <property type="evidence" value="ECO:0007669"/>
    <property type="project" value="UniProtKB-EC"/>
</dbReference>
<sequence length="272" mass="30772">MIFKANKYKLNFSKIYVMGILNITPDSFSDGGRYFDEDNAIERAIEIQEEGADIIDIGAQSTRPGFVKISEKEELKRLIPVLKKIVKVIQIPVSVDTFYPEVAKEAISCDVDIINDVTGFTNPEMIEAVSGSSCGMIVMHNSEKWNGIKSCNKDIKEFFLKQITKIEYCGIGHNRICLDPGIGFGKSFDENLQIISNIDRFRVKNYPVLVGVSKKRFIGQILNDKNENRIIGSVAVNSVLINQNVNILRVHNVKETVQFLKIFNTIKKFEEK</sequence>
<dbReference type="PROSITE" id="PS00793">
    <property type="entry name" value="DHPS_2"/>
    <property type="match status" value="1"/>
</dbReference>
<feature type="domain" description="Pterin-binding" evidence="13">
    <location>
        <begin position="15"/>
        <end position="261"/>
    </location>
</feature>
<evidence type="ECO:0000256" key="9">
    <source>
        <dbReference type="ARBA" id="ARBA00022842"/>
    </source>
</evidence>
<dbReference type="Pfam" id="PF00809">
    <property type="entry name" value="Pterin_bind"/>
    <property type="match status" value="1"/>
</dbReference>
<comment type="function">
    <text evidence="12">Catalyzes the condensation of para-aminobenzoate (pABA) with 6-hydroxymethyl-7,8-dihydropterin diphosphate (DHPt-PP) to form 7,8-dihydropteroate (H2Pte), the immediate precursor of folate derivatives.</text>
</comment>
<dbReference type="PANTHER" id="PTHR20941">
    <property type="entry name" value="FOLATE SYNTHESIS PROTEINS"/>
    <property type="match status" value="1"/>
</dbReference>
<comment type="catalytic activity">
    <reaction evidence="1">
        <text>(7,8-dihydropterin-6-yl)methyl diphosphate + 4-aminobenzoate = 7,8-dihydropteroate + diphosphate</text>
        <dbReference type="Rhea" id="RHEA:19949"/>
        <dbReference type="ChEBI" id="CHEBI:17836"/>
        <dbReference type="ChEBI" id="CHEBI:17839"/>
        <dbReference type="ChEBI" id="CHEBI:33019"/>
        <dbReference type="ChEBI" id="CHEBI:72950"/>
        <dbReference type="EC" id="2.5.1.15"/>
    </reaction>
</comment>
<reference evidence="14" key="1">
    <citation type="journal article" date="2023" name="ISME J.">
        <title>Emergence of putative energy parasites within Clostridia revealed by genome analysis of a novel endosymbiotic clade.</title>
        <authorList>
            <person name="Takahashi K."/>
            <person name="Kuwahara H."/>
            <person name="Horikawa Y."/>
            <person name="Izawa K."/>
            <person name="Kato D."/>
            <person name="Inagaki T."/>
            <person name="Yuki M."/>
            <person name="Ohkuma M."/>
            <person name="Hongoh Y."/>
        </authorList>
    </citation>
    <scope>NUCLEOTIDE SEQUENCE</scope>
    <source>
        <strain evidence="14">CfP3-15</strain>
    </source>
</reference>
<evidence type="ECO:0000256" key="3">
    <source>
        <dbReference type="ARBA" id="ARBA00004763"/>
    </source>
</evidence>
<dbReference type="GO" id="GO:0046654">
    <property type="term" value="P:tetrahydrofolate biosynthetic process"/>
    <property type="evidence" value="ECO:0007669"/>
    <property type="project" value="TreeGrafter"/>
</dbReference>
<dbReference type="EMBL" id="AP027924">
    <property type="protein sequence ID" value="BED91937.1"/>
    <property type="molecule type" value="Genomic_DNA"/>
</dbReference>
<evidence type="ECO:0000256" key="7">
    <source>
        <dbReference type="ARBA" id="ARBA00022679"/>
    </source>
</evidence>
<dbReference type="PROSITE" id="PS50972">
    <property type="entry name" value="PTERIN_BINDING"/>
    <property type="match status" value="1"/>
</dbReference>
<name>A0AA48I1A4_9FIRM</name>
<dbReference type="AlphaFoldDB" id="A0AA48I1A4"/>
<evidence type="ECO:0000256" key="12">
    <source>
        <dbReference type="RuleBase" id="RU361205"/>
    </source>
</evidence>
<dbReference type="GO" id="GO:0046656">
    <property type="term" value="P:folic acid biosynthetic process"/>
    <property type="evidence" value="ECO:0007669"/>
    <property type="project" value="UniProtKB-KW"/>
</dbReference>
<evidence type="ECO:0000256" key="11">
    <source>
        <dbReference type="ARBA" id="ARBA00030193"/>
    </source>
</evidence>
<comment type="cofactor">
    <cofactor evidence="2 12">
        <name>Mg(2+)</name>
        <dbReference type="ChEBI" id="CHEBI:18420"/>
    </cofactor>
</comment>
<dbReference type="SUPFAM" id="SSF51717">
    <property type="entry name" value="Dihydropteroate synthetase-like"/>
    <property type="match status" value="1"/>
</dbReference>
<evidence type="ECO:0000256" key="1">
    <source>
        <dbReference type="ARBA" id="ARBA00000012"/>
    </source>
</evidence>
<dbReference type="GO" id="GO:0005829">
    <property type="term" value="C:cytosol"/>
    <property type="evidence" value="ECO:0007669"/>
    <property type="project" value="TreeGrafter"/>
</dbReference>
<dbReference type="InterPro" id="IPR006390">
    <property type="entry name" value="DHP_synth_dom"/>
</dbReference>
<accession>A0AA48I1A4</accession>
<dbReference type="NCBIfam" id="TIGR01496">
    <property type="entry name" value="DHPS"/>
    <property type="match status" value="1"/>
</dbReference>
<evidence type="ECO:0000256" key="10">
    <source>
        <dbReference type="ARBA" id="ARBA00022909"/>
    </source>
</evidence>
<dbReference type="CDD" id="cd00739">
    <property type="entry name" value="DHPS"/>
    <property type="match status" value="1"/>
</dbReference>